<keyword evidence="1" id="KW-0812">Transmembrane</keyword>
<reference evidence="2 3" key="1">
    <citation type="submission" date="2016-11" db="EMBL/GenBank/DDBJ databases">
        <authorList>
            <consortium name="Pathogen Informatics"/>
        </authorList>
    </citation>
    <scope>NUCLEOTIDE SEQUENCE [LARGE SCALE GENOMIC DNA]</scope>
    <source>
        <strain evidence="2 3">911</strain>
    </source>
</reference>
<feature type="transmembrane region" description="Helical" evidence="1">
    <location>
        <begin position="6"/>
        <end position="26"/>
    </location>
</feature>
<sequence>MLSDWIPLMSSVVVAAAAFGGVVLTNRRADEREREKHRRDQLATAVGELLAGVEEASRQVISMQKAAAQYQRETGQPALHLGKLAAELTPASEVFDALMTQVQVARYRVELLEPRLEVPVLQLISWCLLQARPAILDQKVELSTFQKAQHAEMQALIEAYRTMR</sequence>
<dbReference type="RefSeq" id="WP_079626869.1">
    <property type="nucleotide sequence ID" value="NZ_FVGW01000015.1"/>
</dbReference>
<dbReference type="Proteomes" id="UP000190074">
    <property type="component" value="Unassembled WGS sequence"/>
</dbReference>
<organism evidence="2 3">
    <name type="scientific">Mycobacteroides abscessus subsp. massiliense</name>
    <dbReference type="NCBI Taxonomy" id="1962118"/>
    <lineage>
        <taxon>Bacteria</taxon>
        <taxon>Bacillati</taxon>
        <taxon>Actinomycetota</taxon>
        <taxon>Actinomycetes</taxon>
        <taxon>Mycobacteriales</taxon>
        <taxon>Mycobacteriaceae</taxon>
        <taxon>Mycobacteroides</taxon>
        <taxon>Mycobacteroides abscessus</taxon>
    </lineage>
</organism>
<accession>A0A1U1BK87</accession>
<name>A0A1U1BK87_9MYCO</name>
<evidence type="ECO:0000313" key="3">
    <source>
        <dbReference type="Proteomes" id="UP000190074"/>
    </source>
</evidence>
<dbReference type="AlphaFoldDB" id="A0A1U1BK87"/>
<evidence type="ECO:0000313" key="2">
    <source>
        <dbReference type="EMBL" id="SKM81323.1"/>
    </source>
</evidence>
<protein>
    <submittedName>
        <fullName evidence="2">Uncharacterized protein</fullName>
    </submittedName>
</protein>
<proteinExistence type="predicted"/>
<evidence type="ECO:0000256" key="1">
    <source>
        <dbReference type="SAM" id="Phobius"/>
    </source>
</evidence>
<keyword evidence="1" id="KW-0472">Membrane</keyword>
<keyword evidence="1" id="KW-1133">Transmembrane helix</keyword>
<gene>
    <name evidence="2" type="ORF">SAMEA2259716_05167</name>
</gene>
<dbReference type="EMBL" id="FVGW01000015">
    <property type="protein sequence ID" value="SKM81323.1"/>
    <property type="molecule type" value="Genomic_DNA"/>
</dbReference>